<gene>
    <name evidence="1" type="ORF">EZS27_007923</name>
</gene>
<dbReference type="InterPro" id="IPR002591">
    <property type="entry name" value="Phosphodiest/P_Trfase"/>
</dbReference>
<dbReference type="InterPro" id="IPR026263">
    <property type="entry name" value="Alkaline_phosphatase_prok"/>
</dbReference>
<protein>
    <submittedName>
        <fullName evidence="1">Alkaline phosphatase PafA</fullName>
        <ecNumber evidence="1">3.1.3.1</ecNumber>
    </submittedName>
</protein>
<name>A0A5J4SEW0_9ZZZZ</name>
<reference evidence="1" key="1">
    <citation type="submission" date="2019-03" db="EMBL/GenBank/DDBJ databases">
        <title>Single cell metagenomics reveals metabolic interactions within the superorganism composed of flagellate Streblomastix strix and complex community of Bacteroidetes bacteria on its surface.</title>
        <authorList>
            <person name="Treitli S.C."/>
            <person name="Kolisko M."/>
            <person name="Husnik F."/>
            <person name="Keeling P."/>
            <person name="Hampl V."/>
        </authorList>
    </citation>
    <scope>NUCLEOTIDE SEQUENCE</scope>
    <source>
        <strain evidence="1">STM</strain>
    </source>
</reference>
<dbReference type="PIRSF" id="PIRSF031924">
    <property type="entry name" value="Pi-irrepressible_AP"/>
    <property type="match status" value="1"/>
</dbReference>
<dbReference type="EC" id="3.1.3.1" evidence="1"/>
<dbReference type="Gene3D" id="3.30.1360.150">
    <property type="match status" value="1"/>
</dbReference>
<sequence length="527" mass="59655">MKKHVLTSIVTILTFTGLPARPVPSAPKLVVGITIDQLRTDYVETFFDLFGENGFKRLWKEGRIYRNVEYPFANPDRASAVATLYTGTTPSSNGIISEYWIDRPTLRLVHCTDDSAYMGNYTSENSSSMQLLTSTIADELKITTQGKGLVYAISPFRETAIFAAGHSGNGAFWLNNSSGKWCGTTFYKDFPLWVSQYNDKKALDFRIDSFVWSPLLPESKYTYLISEWEKNTFKYKFESTKTSNKYKRFIISPFVNDEVNALAEEFINNSLIGQDEIPDLFSLTYYAGLYDNMSSLEAALEIQDTYVRLDRNIAGIINLVEKKYGTQNVVFFITSTGYAEPEAPALLKYKIPTGEFYLNRCAALLNIYLMATYGEGQYVETYYNRQIYLNHKLIEEKRLSLAEIQNKSADFLIQFSGVNNVYSAHGLLLGAWTPHIDKIKNGFHRHRSGDLIIDVLPGWIIVNDNLTLNKIVRYAHAPIPLIFMGGGTKSEIINTPVGIEHIAPTLAYFMRIRAPNACTATLLEDVR</sequence>
<dbReference type="CDD" id="cd16016">
    <property type="entry name" value="AP-SPAP"/>
    <property type="match status" value="1"/>
</dbReference>
<dbReference type="InterPro" id="IPR017850">
    <property type="entry name" value="Alkaline_phosphatase_core_sf"/>
</dbReference>
<accession>A0A5J4SEW0</accession>
<organism evidence="1">
    <name type="scientific">termite gut metagenome</name>
    <dbReference type="NCBI Taxonomy" id="433724"/>
    <lineage>
        <taxon>unclassified sequences</taxon>
        <taxon>metagenomes</taxon>
        <taxon>organismal metagenomes</taxon>
    </lineage>
</organism>
<comment type="caution">
    <text evidence="1">The sequence shown here is derived from an EMBL/GenBank/DDBJ whole genome shotgun (WGS) entry which is preliminary data.</text>
</comment>
<dbReference type="AlphaFoldDB" id="A0A5J4SEW0"/>
<dbReference type="SUPFAM" id="SSF53649">
    <property type="entry name" value="Alkaline phosphatase-like"/>
    <property type="match status" value="1"/>
</dbReference>
<proteinExistence type="predicted"/>
<dbReference type="EMBL" id="SNRY01000217">
    <property type="protein sequence ID" value="KAA6344438.1"/>
    <property type="molecule type" value="Genomic_DNA"/>
</dbReference>
<dbReference type="Gene3D" id="3.40.720.10">
    <property type="entry name" value="Alkaline Phosphatase, subunit A"/>
    <property type="match status" value="1"/>
</dbReference>
<evidence type="ECO:0000313" key="1">
    <source>
        <dbReference type="EMBL" id="KAA6344438.1"/>
    </source>
</evidence>
<keyword evidence="1" id="KW-0378">Hydrolase</keyword>
<dbReference type="GO" id="GO:0004035">
    <property type="term" value="F:alkaline phosphatase activity"/>
    <property type="evidence" value="ECO:0007669"/>
    <property type="project" value="UniProtKB-EC"/>
</dbReference>
<dbReference type="Pfam" id="PF01663">
    <property type="entry name" value="Phosphodiest"/>
    <property type="match status" value="1"/>
</dbReference>